<name>A0A225M6I5_9BURK</name>
<evidence type="ECO:0000256" key="11">
    <source>
        <dbReference type="RuleBase" id="RU365087"/>
    </source>
</evidence>
<feature type="transmembrane region" description="Helical" evidence="11">
    <location>
        <begin position="6"/>
        <end position="25"/>
    </location>
</feature>
<keyword evidence="14" id="KW-1185">Reference proteome</keyword>
<dbReference type="NCBIfam" id="TIGR00810">
    <property type="entry name" value="secG"/>
    <property type="match status" value="1"/>
</dbReference>
<dbReference type="GO" id="GO:0015450">
    <property type="term" value="F:protein-transporting ATPase activity"/>
    <property type="evidence" value="ECO:0007669"/>
    <property type="project" value="UniProtKB-UniRule"/>
</dbReference>
<keyword evidence="6 11" id="KW-0812">Transmembrane</keyword>
<keyword evidence="8 11" id="KW-1133">Transmembrane helix</keyword>
<keyword evidence="7 11" id="KW-0653">Protein transport</keyword>
<dbReference type="InterPro" id="IPR004692">
    <property type="entry name" value="SecG"/>
</dbReference>
<comment type="caution">
    <text evidence="13">The sequence shown here is derived from an EMBL/GenBank/DDBJ whole genome shotgun (WGS) entry which is preliminary data.</text>
</comment>
<dbReference type="Pfam" id="PF03840">
    <property type="entry name" value="SecG"/>
    <property type="match status" value="1"/>
</dbReference>
<dbReference type="AlphaFoldDB" id="A0A225M6I5"/>
<feature type="transmembrane region" description="Helical" evidence="11">
    <location>
        <begin position="61"/>
        <end position="77"/>
    </location>
</feature>
<dbReference type="GO" id="GO:0065002">
    <property type="term" value="P:intracellular protein transmembrane transport"/>
    <property type="evidence" value="ECO:0007669"/>
    <property type="project" value="TreeGrafter"/>
</dbReference>
<dbReference type="GO" id="GO:0043952">
    <property type="term" value="P:protein transport by the Sec complex"/>
    <property type="evidence" value="ECO:0007669"/>
    <property type="project" value="TreeGrafter"/>
</dbReference>
<evidence type="ECO:0000256" key="5">
    <source>
        <dbReference type="ARBA" id="ARBA00022475"/>
    </source>
</evidence>
<evidence type="ECO:0000256" key="8">
    <source>
        <dbReference type="ARBA" id="ARBA00022989"/>
    </source>
</evidence>
<dbReference type="Proteomes" id="UP000214603">
    <property type="component" value="Unassembled WGS sequence"/>
</dbReference>
<evidence type="ECO:0000256" key="12">
    <source>
        <dbReference type="SAM" id="MobiDB-lite"/>
    </source>
</evidence>
<keyword evidence="4 11" id="KW-0813">Transport</keyword>
<dbReference type="GO" id="GO:0005886">
    <property type="term" value="C:plasma membrane"/>
    <property type="evidence" value="ECO:0007669"/>
    <property type="project" value="UniProtKB-SubCell"/>
</dbReference>
<feature type="transmembrane region" description="Helical" evidence="11">
    <location>
        <begin position="37"/>
        <end position="55"/>
    </location>
</feature>
<evidence type="ECO:0000256" key="10">
    <source>
        <dbReference type="ARBA" id="ARBA00023136"/>
    </source>
</evidence>
<comment type="function">
    <text evidence="11">Involved in protein export. Participates in an early event of protein translocation.</text>
</comment>
<feature type="region of interest" description="Disordered" evidence="12">
    <location>
        <begin position="98"/>
        <end position="199"/>
    </location>
</feature>
<dbReference type="PANTHER" id="PTHR34182:SF1">
    <property type="entry name" value="PROTEIN-EXPORT MEMBRANE PROTEIN SECG"/>
    <property type="match status" value="1"/>
</dbReference>
<evidence type="ECO:0000256" key="6">
    <source>
        <dbReference type="ARBA" id="ARBA00022692"/>
    </source>
</evidence>
<comment type="caution">
    <text evidence="11">Lacks conserved residue(s) required for the propagation of feature annotation.</text>
</comment>
<evidence type="ECO:0000256" key="1">
    <source>
        <dbReference type="ARBA" id="ARBA00004651"/>
    </source>
</evidence>
<evidence type="ECO:0000256" key="3">
    <source>
        <dbReference type="ARBA" id="ARBA00017876"/>
    </source>
</evidence>
<sequence length="199" mass="18943">MQWLSPLLLTIQVVSSLAIIVLVLLQQGKGAEMGSAFGSGSAGSLFGASGAANFLSRTTKWAAIIFFASTGGLAYIAHHPSTSPLDAGVMKGFKQEAPAAPAPSATGSAVPSVPSSAPAPKAPATGEAAGGAAASAAVPSVPASPATAATPAAPASNGKPSSEAPSMAAPAAAPSADNKAANPPAGSDDKKAGSSSQAK</sequence>
<keyword evidence="10 11" id="KW-0472">Membrane</keyword>
<dbReference type="RefSeq" id="WP_088604743.1">
    <property type="nucleotide sequence ID" value="NZ_NJIH01000010.1"/>
</dbReference>
<dbReference type="GO" id="GO:0009306">
    <property type="term" value="P:protein secretion"/>
    <property type="evidence" value="ECO:0007669"/>
    <property type="project" value="UniProtKB-UniRule"/>
</dbReference>
<evidence type="ECO:0000313" key="13">
    <source>
        <dbReference type="EMBL" id="OWT56736.1"/>
    </source>
</evidence>
<dbReference type="EMBL" id="NJIH01000010">
    <property type="protein sequence ID" value="OWT56736.1"/>
    <property type="molecule type" value="Genomic_DNA"/>
</dbReference>
<protein>
    <recommendedName>
        <fullName evidence="3 11">Protein-export membrane protein SecG</fullName>
    </recommendedName>
</protein>
<keyword evidence="9 11" id="KW-0811">Translocation</keyword>
<evidence type="ECO:0000256" key="7">
    <source>
        <dbReference type="ARBA" id="ARBA00022927"/>
    </source>
</evidence>
<dbReference type="PRINTS" id="PR01651">
    <property type="entry name" value="SECGEXPORT"/>
</dbReference>
<keyword evidence="5 11" id="KW-1003">Cell membrane</keyword>
<proteinExistence type="inferred from homology"/>
<reference evidence="14" key="1">
    <citation type="submission" date="2017-06" db="EMBL/GenBank/DDBJ databases">
        <title>Herbaspirillum phytohormonus sp. nov., isolated from the root nodule of Robinia pseudoacacia in lead-zinc mine.</title>
        <authorList>
            <person name="Fan M."/>
            <person name="Lin Y."/>
        </authorList>
    </citation>
    <scope>NUCLEOTIDE SEQUENCE [LARGE SCALE GENOMIC DNA]</scope>
    <source>
        <strain evidence="14">SC-089</strain>
    </source>
</reference>
<evidence type="ECO:0000256" key="2">
    <source>
        <dbReference type="ARBA" id="ARBA00008445"/>
    </source>
</evidence>
<dbReference type="OrthoDB" id="8566211at2"/>
<evidence type="ECO:0000256" key="4">
    <source>
        <dbReference type="ARBA" id="ARBA00022448"/>
    </source>
</evidence>
<feature type="compositionally biased region" description="Low complexity" evidence="12">
    <location>
        <begin position="98"/>
        <end position="185"/>
    </location>
</feature>
<comment type="similarity">
    <text evidence="2 11">Belongs to the SecG family.</text>
</comment>
<dbReference type="PANTHER" id="PTHR34182">
    <property type="entry name" value="PROTEIN-EXPORT MEMBRANE PROTEIN SECG"/>
    <property type="match status" value="1"/>
</dbReference>
<gene>
    <name evidence="13" type="ORF">CEY11_17675</name>
</gene>
<accession>A0A225M6I5</accession>
<comment type="subcellular location">
    <subcellularLocation>
        <location evidence="1 11">Cell membrane</location>
        <topology evidence="1 11">Multi-pass membrane protein</topology>
    </subcellularLocation>
</comment>
<evidence type="ECO:0000313" key="14">
    <source>
        <dbReference type="Proteomes" id="UP000214603"/>
    </source>
</evidence>
<organism evidence="13 14">
    <name type="scientific">Candidimonas nitroreducens</name>
    <dbReference type="NCBI Taxonomy" id="683354"/>
    <lineage>
        <taxon>Bacteria</taxon>
        <taxon>Pseudomonadati</taxon>
        <taxon>Pseudomonadota</taxon>
        <taxon>Betaproteobacteria</taxon>
        <taxon>Burkholderiales</taxon>
        <taxon>Alcaligenaceae</taxon>
        <taxon>Candidimonas</taxon>
    </lineage>
</organism>
<evidence type="ECO:0000256" key="9">
    <source>
        <dbReference type="ARBA" id="ARBA00023010"/>
    </source>
</evidence>